<accession>A0A6S6SR41</accession>
<reference evidence="1" key="1">
    <citation type="submission" date="2020-01" db="EMBL/GenBank/DDBJ databases">
        <authorList>
            <person name="Meier V. D."/>
            <person name="Meier V D."/>
        </authorList>
    </citation>
    <scope>NUCLEOTIDE SEQUENCE</scope>
    <source>
        <strain evidence="1">HLG_WM_MAG_12</strain>
    </source>
</reference>
<organism evidence="1">
    <name type="scientific">uncultured Campylobacterales bacterium</name>
    <dbReference type="NCBI Taxonomy" id="352960"/>
    <lineage>
        <taxon>Bacteria</taxon>
        <taxon>Pseudomonadati</taxon>
        <taxon>Campylobacterota</taxon>
        <taxon>Epsilonproteobacteria</taxon>
        <taxon>Campylobacterales</taxon>
        <taxon>environmental samples</taxon>
    </lineage>
</organism>
<proteinExistence type="predicted"/>
<dbReference type="AlphaFoldDB" id="A0A6S6SR41"/>
<gene>
    <name evidence="1" type="ORF">HELGO_WM47929</name>
</gene>
<name>A0A6S6SR41_9BACT</name>
<protein>
    <submittedName>
        <fullName evidence="1">Uncharacterized protein</fullName>
    </submittedName>
</protein>
<feature type="non-terminal residue" evidence="1">
    <location>
        <position position="63"/>
    </location>
</feature>
<dbReference type="EMBL" id="CACVAW010000039">
    <property type="protein sequence ID" value="CAA6809631.1"/>
    <property type="molecule type" value="Genomic_DNA"/>
</dbReference>
<evidence type="ECO:0000313" key="1">
    <source>
        <dbReference type="EMBL" id="CAA6809631.1"/>
    </source>
</evidence>
<sequence>MKNSFYKIILIISMSISIYANELTNLINISGINSAIKEIPVQMSKVTKGSLPGGSDELMQEYK</sequence>